<organism evidence="2 3">
    <name type="scientific">Psophocarpus tetragonolobus</name>
    <name type="common">Winged bean</name>
    <name type="synonym">Dolichos tetragonolobus</name>
    <dbReference type="NCBI Taxonomy" id="3891"/>
    <lineage>
        <taxon>Eukaryota</taxon>
        <taxon>Viridiplantae</taxon>
        <taxon>Streptophyta</taxon>
        <taxon>Embryophyta</taxon>
        <taxon>Tracheophyta</taxon>
        <taxon>Spermatophyta</taxon>
        <taxon>Magnoliopsida</taxon>
        <taxon>eudicotyledons</taxon>
        <taxon>Gunneridae</taxon>
        <taxon>Pentapetalae</taxon>
        <taxon>rosids</taxon>
        <taxon>fabids</taxon>
        <taxon>Fabales</taxon>
        <taxon>Fabaceae</taxon>
        <taxon>Papilionoideae</taxon>
        <taxon>50 kb inversion clade</taxon>
        <taxon>NPAAA clade</taxon>
        <taxon>indigoferoid/millettioid clade</taxon>
        <taxon>Phaseoleae</taxon>
        <taxon>Psophocarpus</taxon>
    </lineage>
</organism>
<dbReference type="Proteomes" id="UP001386955">
    <property type="component" value="Unassembled WGS sequence"/>
</dbReference>
<dbReference type="EMBL" id="JAYMYS010000007">
    <property type="protein sequence ID" value="KAK7386121.1"/>
    <property type="molecule type" value="Genomic_DNA"/>
</dbReference>
<dbReference type="AlphaFoldDB" id="A0AAN9RZD0"/>
<keyword evidence="1" id="KW-0732">Signal</keyword>
<comment type="caution">
    <text evidence="2">The sequence shown here is derived from an EMBL/GenBank/DDBJ whole genome shotgun (WGS) entry which is preliminary data.</text>
</comment>
<accession>A0AAN9RZD0</accession>
<evidence type="ECO:0000313" key="2">
    <source>
        <dbReference type="EMBL" id="KAK7386121.1"/>
    </source>
</evidence>
<feature type="signal peptide" evidence="1">
    <location>
        <begin position="1"/>
        <end position="22"/>
    </location>
</feature>
<proteinExistence type="predicted"/>
<reference evidence="2 3" key="1">
    <citation type="submission" date="2024-01" db="EMBL/GenBank/DDBJ databases">
        <title>The genomes of 5 underutilized Papilionoideae crops provide insights into root nodulation and disease resistanc.</title>
        <authorList>
            <person name="Jiang F."/>
        </authorList>
    </citation>
    <scope>NUCLEOTIDE SEQUENCE [LARGE SCALE GENOMIC DNA]</scope>
    <source>
        <strain evidence="2">DUOXIRENSHENG_FW03</strain>
        <tissue evidence="2">Leaves</tissue>
    </source>
</reference>
<keyword evidence="3" id="KW-1185">Reference proteome</keyword>
<sequence length="107" mass="11593">MGFVDPIVIAVITLILEEIVPAFQDIDGLIVKTGPRVVYRNSSFGATLPRKSLASCTYMNTIFTDMTIAIIQITHSNNVFSCAWGCANAKGFNTAFLTKVFLVVSAT</sequence>
<name>A0AAN9RZD0_PSOTE</name>
<feature type="chain" id="PRO_5042957166" evidence="1">
    <location>
        <begin position="23"/>
        <end position="107"/>
    </location>
</feature>
<evidence type="ECO:0000313" key="3">
    <source>
        <dbReference type="Proteomes" id="UP001386955"/>
    </source>
</evidence>
<gene>
    <name evidence="2" type="ORF">VNO78_26096</name>
</gene>
<evidence type="ECO:0000256" key="1">
    <source>
        <dbReference type="SAM" id="SignalP"/>
    </source>
</evidence>
<protein>
    <submittedName>
        <fullName evidence="2">Uncharacterized protein</fullName>
    </submittedName>
</protein>